<dbReference type="EMBL" id="JADOUA010000001">
    <property type="protein sequence ID" value="MBG6087278.1"/>
    <property type="molecule type" value="Genomic_DNA"/>
</dbReference>
<dbReference type="RefSeq" id="WP_197010167.1">
    <property type="nucleotide sequence ID" value="NZ_BAABES010000006.1"/>
</dbReference>
<organism evidence="2 3">
    <name type="scientific">Actinomadura viridis</name>
    <dbReference type="NCBI Taxonomy" id="58110"/>
    <lineage>
        <taxon>Bacteria</taxon>
        <taxon>Bacillati</taxon>
        <taxon>Actinomycetota</taxon>
        <taxon>Actinomycetes</taxon>
        <taxon>Streptosporangiales</taxon>
        <taxon>Thermomonosporaceae</taxon>
        <taxon>Actinomadura</taxon>
    </lineage>
</organism>
<evidence type="ECO:0000256" key="1">
    <source>
        <dbReference type="SAM" id="MobiDB-lite"/>
    </source>
</evidence>
<reference evidence="2" key="1">
    <citation type="submission" date="2020-11" db="EMBL/GenBank/DDBJ databases">
        <title>Sequencing the genomes of 1000 actinobacteria strains.</title>
        <authorList>
            <person name="Klenk H.-P."/>
        </authorList>
    </citation>
    <scope>NUCLEOTIDE SEQUENCE</scope>
    <source>
        <strain evidence="2">DSM 43175</strain>
    </source>
</reference>
<dbReference type="Proteomes" id="UP000614047">
    <property type="component" value="Unassembled WGS sequence"/>
</dbReference>
<name>A0A931DID2_9ACTN</name>
<evidence type="ECO:0000313" key="2">
    <source>
        <dbReference type="EMBL" id="MBG6087278.1"/>
    </source>
</evidence>
<comment type="caution">
    <text evidence="2">The sequence shown here is derived from an EMBL/GenBank/DDBJ whole genome shotgun (WGS) entry which is preliminary data.</text>
</comment>
<evidence type="ECO:0000313" key="3">
    <source>
        <dbReference type="Proteomes" id="UP000614047"/>
    </source>
</evidence>
<proteinExistence type="predicted"/>
<sequence>MRWLVVGAVVAMAGCGVVPSAETRATEAARDKARRVGNVLHTLQVRTAEDIGRRAAGLDGVDVMRVSGTRTDDGPGVGLVIRVEAAVARGWPSPEEMTVKRCFGLRIRPDREWDETPGRVRCPSGEPLAFAPPPKDPEIPSERLEKVLPRVPAGGTVDEAKVRAAVARLRLDPAVHTEFGTRDGVVGLRLWFKPRASEALDCVLARVAPGRTSVWTPSRIQRMPGEGGCGLGNAF</sequence>
<accession>A0A931DID2</accession>
<keyword evidence="3" id="KW-1185">Reference proteome</keyword>
<dbReference type="PROSITE" id="PS51257">
    <property type="entry name" value="PROKAR_LIPOPROTEIN"/>
    <property type="match status" value="1"/>
</dbReference>
<dbReference type="AlphaFoldDB" id="A0A931DID2"/>
<feature type="region of interest" description="Disordered" evidence="1">
    <location>
        <begin position="116"/>
        <end position="140"/>
    </location>
</feature>
<protein>
    <submittedName>
        <fullName evidence="2">Uncharacterized protein</fullName>
    </submittedName>
</protein>
<gene>
    <name evidence="2" type="ORF">IW256_001391</name>
</gene>